<dbReference type="STRING" id="313628.LNTAR_07414"/>
<gene>
    <name evidence="4" type="ORF">LNTAR_07414</name>
</gene>
<dbReference type="Proteomes" id="UP000004947">
    <property type="component" value="Unassembled WGS sequence"/>
</dbReference>
<evidence type="ECO:0000313" key="5">
    <source>
        <dbReference type="Proteomes" id="UP000004947"/>
    </source>
</evidence>
<dbReference type="InterPro" id="IPR003305">
    <property type="entry name" value="CenC_carb-bd"/>
</dbReference>
<dbReference type="EMBL" id="ABCK01000012">
    <property type="protein sequence ID" value="EDM27054.1"/>
    <property type="molecule type" value="Genomic_DNA"/>
</dbReference>
<reference evidence="4 5" key="1">
    <citation type="journal article" date="2010" name="J. Bacteriol.">
        <title>Genome sequence of Lentisphaera araneosa HTCC2155T, the type species of the order Lentisphaerales in the phylum Lentisphaerae.</title>
        <authorList>
            <person name="Thrash J.C."/>
            <person name="Cho J.C."/>
            <person name="Vergin K.L."/>
            <person name="Morris R.M."/>
            <person name="Giovannoni S.J."/>
        </authorList>
    </citation>
    <scope>NUCLEOTIDE SEQUENCE [LARGE SCALE GENOMIC DNA]</scope>
    <source>
        <strain evidence="4 5">HTCC2155</strain>
    </source>
</reference>
<accession>A6DN18</accession>
<proteinExistence type="predicted"/>
<organism evidence="4 5">
    <name type="scientific">Lentisphaera araneosa HTCC2155</name>
    <dbReference type="NCBI Taxonomy" id="313628"/>
    <lineage>
        <taxon>Bacteria</taxon>
        <taxon>Pseudomonadati</taxon>
        <taxon>Lentisphaerota</taxon>
        <taxon>Lentisphaeria</taxon>
        <taxon>Lentisphaerales</taxon>
        <taxon>Lentisphaeraceae</taxon>
        <taxon>Lentisphaera</taxon>
    </lineage>
</organism>
<comment type="caution">
    <text evidence="4">The sequence shown here is derived from an EMBL/GenBank/DDBJ whole genome shotgun (WGS) entry which is preliminary data.</text>
</comment>
<keyword evidence="5" id="KW-1185">Reference proteome</keyword>
<evidence type="ECO:0000256" key="2">
    <source>
        <dbReference type="SAM" id="SignalP"/>
    </source>
</evidence>
<dbReference type="InterPro" id="IPR008979">
    <property type="entry name" value="Galactose-bd-like_sf"/>
</dbReference>
<evidence type="ECO:0000256" key="1">
    <source>
        <dbReference type="ARBA" id="ARBA00022801"/>
    </source>
</evidence>
<feature type="signal peptide" evidence="2">
    <location>
        <begin position="1"/>
        <end position="18"/>
    </location>
</feature>
<dbReference type="GO" id="GO:0016798">
    <property type="term" value="F:hydrolase activity, acting on glycosyl bonds"/>
    <property type="evidence" value="ECO:0007669"/>
    <property type="project" value="InterPro"/>
</dbReference>
<dbReference type="SUPFAM" id="SSF49785">
    <property type="entry name" value="Galactose-binding domain-like"/>
    <property type="match status" value="1"/>
</dbReference>
<evidence type="ECO:0000259" key="3">
    <source>
        <dbReference type="Pfam" id="PF02018"/>
    </source>
</evidence>
<feature type="domain" description="CBM-cenC" evidence="3">
    <location>
        <begin position="54"/>
        <end position="138"/>
    </location>
</feature>
<keyword evidence="2" id="KW-0732">Signal</keyword>
<dbReference type="Pfam" id="PF02018">
    <property type="entry name" value="CBM_4_9"/>
    <property type="match status" value="1"/>
</dbReference>
<name>A6DN18_9BACT</name>
<dbReference type="RefSeq" id="WP_007279261.1">
    <property type="nucleotide sequence ID" value="NZ_ABCK01000012.1"/>
</dbReference>
<protein>
    <recommendedName>
        <fullName evidence="3">CBM-cenC domain-containing protein</fullName>
    </recommendedName>
</protein>
<dbReference type="Gene3D" id="2.60.120.260">
    <property type="entry name" value="Galactose-binding domain-like"/>
    <property type="match status" value="1"/>
</dbReference>
<sequence length="178" mass="20227">MFKLFIVMSLLCVSSLHAENLFAKFDVKKDWKIKRTDEYSKIKPTYKKGAIGFVTKHTSESYYFRISTEKELKTGQTYDLSFNAQAKGEGDIYVSYAARPPKGKIQVLGLRTIFSAAPQWKTYKCTFTVPEKKESNAVASFIVSIGEFKGQFNLKDLKLVKSDHTGKISKKGLIEELK</sequence>
<feature type="chain" id="PRO_5005660150" description="CBM-cenC domain-containing protein" evidence="2">
    <location>
        <begin position="19"/>
        <end position="178"/>
    </location>
</feature>
<evidence type="ECO:0000313" key="4">
    <source>
        <dbReference type="EMBL" id="EDM27054.1"/>
    </source>
</evidence>
<keyword evidence="1" id="KW-0378">Hydrolase</keyword>
<dbReference type="AlphaFoldDB" id="A6DN18"/>